<keyword evidence="7" id="KW-1185">Reference proteome</keyword>
<dbReference type="InterPro" id="IPR020287">
    <property type="entry name" value="Tail_sheath_C"/>
</dbReference>
<dbReference type="RefSeq" id="WP_008538220.1">
    <property type="nucleotide sequence ID" value="NZ_JH601090.1"/>
</dbReference>
<dbReference type="Gene3D" id="3.30.1370.220">
    <property type="match status" value="1"/>
</dbReference>
<dbReference type="InterPro" id="IPR054564">
    <property type="entry name" value="Gp18_domIII_N"/>
</dbReference>
<dbReference type="InterPro" id="IPR035326">
    <property type="entry name" value="Beta_sandwich_Seath"/>
</dbReference>
<protein>
    <recommendedName>
        <fullName evidence="8">Phage tail sheath protein</fullName>
    </recommendedName>
</protein>
<evidence type="ECO:0008006" key="8">
    <source>
        <dbReference type="Google" id="ProtNLM"/>
    </source>
</evidence>
<sequence length="488" mass="53169">MAGGAWEATNLPKLPGFYMNFKSAGLAAIETGDRGTVVLPIKAHWGKTNSFTTIVTESDILNEFGSLEDTNGSTFYKTLKMCTLGGAKKILAYRLADSTAKEASLTLQNETDTDVVKITAKYVGERGNNFKLTIAPSLANEGTFDMKLYENTALLYTYSFATWAELIDTVNTANVYILASKAEGSPDISGKDIKNITSQALTGGNSGITGISNTDYIKLLDVLETQEFNILSLDGVTDEAIQTSIASWVTRMRTQGKKIMCVMGGSSEDDVADDAVEKVVQRSAGFNHEGVINIGTGVILDDVKYSSADLAPYVAGLIAGQKMTESTTYAATPFDDVTRRWTRSEQETAVTNGVFLFINDGRIVKVLQGINSLITLRQDQNNAFKKIRSIRTMDAIDTDLQQTAEDNYIGKINNTTEGQLALIGACKQYMEVCAQGGIIEQGTYTVELNPTYHGDNATIKPEPDQVYLKWSAHITDVIEKIFSDFICE</sequence>
<evidence type="ECO:0000259" key="2">
    <source>
        <dbReference type="Pfam" id="PF04984"/>
    </source>
</evidence>
<dbReference type="Pfam" id="PF17481">
    <property type="entry name" value="Phage_sheath_domII"/>
    <property type="match status" value="1"/>
</dbReference>
<dbReference type="GeneID" id="62778347"/>
<dbReference type="Gene3D" id="3.40.50.11790">
    <property type="match status" value="1"/>
</dbReference>
<dbReference type="InterPro" id="IPR035089">
    <property type="entry name" value="Phage_sheath_subtilisin"/>
</dbReference>
<dbReference type="Gene3D" id="3.30.360.90">
    <property type="match status" value="1"/>
</dbReference>
<evidence type="ECO:0000259" key="4">
    <source>
        <dbReference type="Pfam" id="PF17482"/>
    </source>
</evidence>
<name>A0ABP2NKT5_9FIRM</name>
<proteinExistence type="inferred from homology"/>
<feature type="domain" description="Tail sheath protein C-terminal" evidence="4">
    <location>
        <begin position="379"/>
        <end position="481"/>
    </location>
</feature>
<comment type="similarity">
    <text evidence="1">Belongs to the myoviridae tail sheath protein family.</text>
</comment>
<feature type="domain" description="Tail sheath protein subtilisin-like" evidence="2">
    <location>
        <begin position="210"/>
        <end position="372"/>
    </location>
</feature>
<feature type="domain" description="Phage tail sheath protein-like beta-sandwich" evidence="3">
    <location>
        <begin position="99"/>
        <end position="205"/>
    </location>
</feature>
<evidence type="ECO:0000259" key="3">
    <source>
        <dbReference type="Pfam" id="PF17481"/>
    </source>
</evidence>
<evidence type="ECO:0000313" key="6">
    <source>
        <dbReference type="EMBL" id="EHR37702.1"/>
    </source>
</evidence>
<dbReference type="Gene3D" id="3.30.1490.360">
    <property type="match status" value="1"/>
</dbReference>
<dbReference type="EMBL" id="ADMB01000046">
    <property type="protein sequence ID" value="EHR37702.1"/>
    <property type="molecule type" value="Genomic_DNA"/>
</dbReference>
<reference evidence="6 7" key="1">
    <citation type="submission" date="2012-01" db="EMBL/GenBank/DDBJ databases">
        <title>The Genome Sequence of Megamonas funiformis YIT 11815.</title>
        <authorList>
            <consortium name="The Broad Institute Genome Sequencing Platform"/>
            <person name="Earl A."/>
            <person name="Ward D."/>
            <person name="Feldgarden M."/>
            <person name="Gevers D."/>
            <person name="Morotomi M."/>
            <person name="Young S.K."/>
            <person name="Zeng Q."/>
            <person name="Gargeya S."/>
            <person name="Fitzgerald M."/>
            <person name="Haas B."/>
            <person name="Abouelleil A."/>
            <person name="Alvarado L."/>
            <person name="Arachchi H.M."/>
            <person name="Berlin A."/>
            <person name="Chapman S.B."/>
            <person name="Gearin G."/>
            <person name="Goldberg J."/>
            <person name="Griggs A."/>
            <person name="Gujja S."/>
            <person name="Hansen M."/>
            <person name="Heiman D."/>
            <person name="Howarth C."/>
            <person name="Larimer J."/>
            <person name="Lui A."/>
            <person name="MacDonald P.J.P."/>
            <person name="McCowen C."/>
            <person name="Montmayeur A."/>
            <person name="Murphy C."/>
            <person name="Neiman D."/>
            <person name="Pearson M."/>
            <person name="Priest M."/>
            <person name="Roberts A."/>
            <person name="Saif S."/>
            <person name="Shea T."/>
            <person name="Sisk P."/>
            <person name="Stolte C."/>
            <person name="Sykes S."/>
            <person name="Wortman J."/>
            <person name="Nusbaum C."/>
            <person name="Birren B."/>
        </authorList>
    </citation>
    <scope>NUCLEOTIDE SEQUENCE [LARGE SCALE GENOMIC DNA]</scope>
    <source>
        <strain evidence="6 7">YIT 11815</strain>
    </source>
</reference>
<evidence type="ECO:0000313" key="7">
    <source>
        <dbReference type="Proteomes" id="UP000005963"/>
    </source>
</evidence>
<feature type="domain" description="Tail sheath protein Gp18-like" evidence="5">
    <location>
        <begin position="34"/>
        <end position="95"/>
    </location>
</feature>
<dbReference type="Pfam" id="PF04984">
    <property type="entry name" value="Phage_sheath_1"/>
    <property type="match status" value="1"/>
</dbReference>
<organism evidence="6 7">
    <name type="scientific">Megamonas funiformis YIT 11815</name>
    <dbReference type="NCBI Taxonomy" id="742816"/>
    <lineage>
        <taxon>Bacteria</taxon>
        <taxon>Bacillati</taxon>
        <taxon>Bacillota</taxon>
        <taxon>Negativicutes</taxon>
        <taxon>Selenomonadales</taxon>
        <taxon>Selenomonadaceae</taxon>
        <taxon>Megamonas</taxon>
    </lineage>
</organism>
<gene>
    <name evidence="6" type="ORF">HMPREF9454_00946</name>
</gene>
<dbReference type="Pfam" id="PF17482">
    <property type="entry name" value="Phage_sheath_1C"/>
    <property type="match status" value="1"/>
</dbReference>
<dbReference type="Gene3D" id="2.60.40.4290">
    <property type="match status" value="1"/>
</dbReference>
<evidence type="ECO:0000259" key="5">
    <source>
        <dbReference type="Pfam" id="PF22671"/>
    </source>
</evidence>
<evidence type="ECO:0000256" key="1">
    <source>
        <dbReference type="ARBA" id="ARBA00008005"/>
    </source>
</evidence>
<accession>A0ABP2NKT5</accession>
<dbReference type="Proteomes" id="UP000005963">
    <property type="component" value="Unassembled WGS sequence"/>
</dbReference>
<comment type="caution">
    <text evidence="6">The sequence shown here is derived from an EMBL/GenBank/DDBJ whole genome shotgun (WGS) entry which is preliminary data.</text>
</comment>
<dbReference type="Pfam" id="PF22671">
    <property type="entry name" value="Gp18_domIII_N"/>
    <property type="match status" value="1"/>
</dbReference>